<gene>
    <name evidence="1" type="ORF">BUALT_BualtUnG0035300</name>
</gene>
<name>A0AAV6W3A5_9LAMI</name>
<dbReference type="InterPro" id="IPR015915">
    <property type="entry name" value="Kelch-typ_b-propeller"/>
</dbReference>
<dbReference type="Pfam" id="PF01344">
    <property type="entry name" value="Kelch_1"/>
    <property type="match status" value="1"/>
</dbReference>
<dbReference type="GO" id="GO:2000762">
    <property type="term" value="P:regulation of phenylpropanoid metabolic process"/>
    <property type="evidence" value="ECO:0007669"/>
    <property type="project" value="InterPro"/>
</dbReference>
<dbReference type="PANTHER" id="PTHR46407">
    <property type="entry name" value="OS02G0208700 PROTEIN"/>
    <property type="match status" value="1"/>
</dbReference>
<dbReference type="PANTHER" id="PTHR46407:SF3">
    <property type="entry name" value="OS02G0208700 PROTEIN"/>
    <property type="match status" value="1"/>
</dbReference>
<dbReference type="Gene3D" id="2.120.10.80">
    <property type="entry name" value="Kelch-type beta propeller"/>
    <property type="match status" value="1"/>
</dbReference>
<dbReference type="InterPro" id="IPR006652">
    <property type="entry name" value="Kelch_1"/>
</dbReference>
<dbReference type="SUPFAM" id="SSF117281">
    <property type="entry name" value="Kelch motif"/>
    <property type="match status" value="1"/>
</dbReference>
<dbReference type="GO" id="GO:0080037">
    <property type="term" value="P:negative regulation of cytokinin-activated signaling pathway"/>
    <property type="evidence" value="ECO:0007669"/>
    <property type="project" value="InterPro"/>
</dbReference>
<reference evidence="1" key="1">
    <citation type="submission" date="2019-10" db="EMBL/GenBank/DDBJ databases">
        <authorList>
            <person name="Zhang R."/>
            <person name="Pan Y."/>
            <person name="Wang J."/>
            <person name="Ma R."/>
            <person name="Yu S."/>
        </authorList>
    </citation>
    <scope>NUCLEOTIDE SEQUENCE</scope>
    <source>
        <strain evidence="1">LA-IB0</strain>
        <tissue evidence="1">Leaf</tissue>
    </source>
</reference>
<protein>
    <submittedName>
        <fullName evidence="1">Uncharacterized protein</fullName>
    </submittedName>
</protein>
<keyword evidence="2" id="KW-1185">Reference proteome</keyword>
<dbReference type="Proteomes" id="UP000826271">
    <property type="component" value="Unassembled WGS sequence"/>
</dbReference>
<comment type="caution">
    <text evidence="1">The sequence shown here is derived from an EMBL/GenBank/DDBJ whole genome shotgun (WGS) entry which is preliminary data.</text>
</comment>
<organism evidence="1 2">
    <name type="scientific">Buddleja alternifolia</name>
    <dbReference type="NCBI Taxonomy" id="168488"/>
    <lineage>
        <taxon>Eukaryota</taxon>
        <taxon>Viridiplantae</taxon>
        <taxon>Streptophyta</taxon>
        <taxon>Embryophyta</taxon>
        <taxon>Tracheophyta</taxon>
        <taxon>Spermatophyta</taxon>
        <taxon>Magnoliopsida</taxon>
        <taxon>eudicotyledons</taxon>
        <taxon>Gunneridae</taxon>
        <taxon>Pentapetalae</taxon>
        <taxon>asterids</taxon>
        <taxon>lamiids</taxon>
        <taxon>Lamiales</taxon>
        <taxon>Scrophulariaceae</taxon>
        <taxon>Buddlejeae</taxon>
        <taxon>Buddleja</taxon>
    </lineage>
</organism>
<accession>A0AAV6W3A5</accession>
<dbReference type="EMBL" id="WHWC01000282">
    <property type="protein sequence ID" value="KAG8362810.1"/>
    <property type="molecule type" value="Genomic_DNA"/>
</dbReference>
<evidence type="ECO:0000313" key="1">
    <source>
        <dbReference type="EMBL" id="KAG8362810.1"/>
    </source>
</evidence>
<dbReference type="InterPro" id="IPR044595">
    <property type="entry name" value="KMD1-4"/>
</dbReference>
<proteinExistence type="predicted"/>
<evidence type="ECO:0000313" key="2">
    <source>
        <dbReference type="Proteomes" id="UP000826271"/>
    </source>
</evidence>
<dbReference type="AlphaFoldDB" id="A0AAV6W3A5"/>
<sequence length="204" mass="22849">MIVMTRAIGPSKYANPAYWLKVLDPKTAYQLTHFEPEMCVWGELPPILEYSDGLPMFCQLVAVGLNLVVMGGLNPMTYEVSNDVFIYDFVIDAWHRGASMPGATSQKEYSVIASSMSPVDTAQVGIVDSIETSAESFDVATWQWGSVQEDFLNSTMTAARQGKVFIIQPKLYCALYKDFPLNFKLDSKWDKVLMKKMASQALFN</sequence>